<organism evidence="1">
    <name type="scientific">Rhizophora mucronata</name>
    <name type="common">Asiatic mangrove</name>
    <dbReference type="NCBI Taxonomy" id="61149"/>
    <lineage>
        <taxon>Eukaryota</taxon>
        <taxon>Viridiplantae</taxon>
        <taxon>Streptophyta</taxon>
        <taxon>Embryophyta</taxon>
        <taxon>Tracheophyta</taxon>
        <taxon>Spermatophyta</taxon>
        <taxon>Magnoliopsida</taxon>
        <taxon>eudicotyledons</taxon>
        <taxon>Gunneridae</taxon>
        <taxon>Pentapetalae</taxon>
        <taxon>rosids</taxon>
        <taxon>fabids</taxon>
        <taxon>Malpighiales</taxon>
        <taxon>Rhizophoraceae</taxon>
        <taxon>Rhizophora</taxon>
    </lineage>
</organism>
<evidence type="ECO:0000313" key="1">
    <source>
        <dbReference type="EMBL" id="MBX41028.1"/>
    </source>
</evidence>
<proteinExistence type="predicted"/>
<protein>
    <submittedName>
        <fullName evidence="1">Uncharacterized protein</fullName>
    </submittedName>
</protein>
<dbReference type="EMBL" id="GGEC01060544">
    <property type="protein sequence ID" value="MBX41028.1"/>
    <property type="molecule type" value="Transcribed_RNA"/>
</dbReference>
<accession>A0A2P2NEX3</accession>
<name>A0A2P2NEX3_RHIMU</name>
<reference evidence="1" key="1">
    <citation type="submission" date="2018-02" db="EMBL/GenBank/DDBJ databases">
        <title>Rhizophora mucronata_Transcriptome.</title>
        <authorList>
            <person name="Meera S.P."/>
            <person name="Sreeshan A."/>
            <person name="Augustine A."/>
        </authorList>
    </citation>
    <scope>NUCLEOTIDE SEQUENCE</scope>
    <source>
        <tissue evidence="1">Leaf</tissue>
    </source>
</reference>
<sequence length="11" mass="1298">MGFKLHINLKP</sequence>